<evidence type="ECO:0000256" key="2">
    <source>
        <dbReference type="ARBA" id="ARBA00009441"/>
    </source>
</evidence>
<dbReference type="PANTHER" id="PTHR11059:SF0">
    <property type="entry name" value="DNA REPAIR PROTEIN RECN"/>
    <property type="match status" value="1"/>
</dbReference>
<dbReference type="CDD" id="cd03241">
    <property type="entry name" value="ABC_RecN"/>
    <property type="match status" value="2"/>
</dbReference>
<accession>A0A9E8HK36</accession>
<keyword evidence="5 9" id="KW-0227">DNA damage</keyword>
<evidence type="ECO:0000256" key="9">
    <source>
        <dbReference type="PIRNR" id="PIRNR003128"/>
    </source>
</evidence>
<dbReference type="GO" id="GO:0006310">
    <property type="term" value="P:DNA recombination"/>
    <property type="evidence" value="ECO:0007669"/>
    <property type="project" value="InterPro"/>
</dbReference>
<keyword evidence="7 9" id="KW-0234">DNA repair</keyword>
<evidence type="ECO:0000256" key="3">
    <source>
        <dbReference type="ARBA" id="ARBA00021315"/>
    </source>
</evidence>
<evidence type="ECO:0000256" key="4">
    <source>
        <dbReference type="ARBA" id="ARBA00022741"/>
    </source>
</evidence>
<evidence type="ECO:0000256" key="5">
    <source>
        <dbReference type="ARBA" id="ARBA00022763"/>
    </source>
</evidence>
<dbReference type="GO" id="GO:0043590">
    <property type="term" value="C:bacterial nucleoid"/>
    <property type="evidence" value="ECO:0007669"/>
    <property type="project" value="TreeGrafter"/>
</dbReference>
<dbReference type="InterPro" id="IPR003395">
    <property type="entry name" value="RecF/RecN/SMC_N"/>
</dbReference>
<organism evidence="12 13">
    <name type="scientific">Alkalimarinus sediminis</name>
    <dbReference type="NCBI Taxonomy" id="1632866"/>
    <lineage>
        <taxon>Bacteria</taxon>
        <taxon>Pseudomonadati</taxon>
        <taxon>Pseudomonadota</taxon>
        <taxon>Gammaproteobacteria</taxon>
        <taxon>Alteromonadales</taxon>
        <taxon>Alteromonadaceae</taxon>
        <taxon>Alkalimarinus</taxon>
    </lineage>
</organism>
<protein>
    <recommendedName>
        <fullName evidence="3 9">DNA repair protein RecN</fullName>
    </recommendedName>
    <alternativeName>
        <fullName evidence="8 9">Recombination protein N</fullName>
    </alternativeName>
</protein>
<evidence type="ECO:0000256" key="6">
    <source>
        <dbReference type="ARBA" id="ARBA00022840"/>
    </source>
</evidence>
<dbReference type="RefSeq" id="WP_251811178.1">
    <property type="nucleotide sequence ID" value="NZ_CP101527.1"/>
</dbReference>
<sequence length="564" mass="62012">MLTQLTVDNLAIADHIELFFERGMSVITGETGAGKSIILDALGLTLGDRADSGLVRHGADRADITAVFDISNIPAAKTWLKANDLDNGGNLDNQDECILRRVITSEGRSRGYINGQPSALSNLREVGEMLIDIHSQHEHQSLLKKETHRRLIDEYGDLKNPAETVAKQYKQWHEKAQKLEQLQNNQDEQDARLQLLKYQVKELNELGLAPDELPELEKEQQSLSHAEQLLNSGHEVIQACTEGESTAQSILSHALHTLETLPVKHESLSEAQNLLSEALIQVEEASHSIRGFVDNFDIDPTRLQEVDERLSAIYQMARKHKTTPEELTTLHQTLTDELKSFEEGDGNIEALTAETAALAEKYMSTAKKLSQSRAKTALALDKKIARQLAELGMPSVKFITQITPLPDNMYTRNGLEDIEFLVSANPGQPPKPLNKVASGGELSRISLAIQVVTAQTSAIPTLVFDEVDVGIGGGTAEVVGRLLRALGEKGQALCITHQPQVASQGHHHLFVSKQTKKNETHSKITSLSEQGRTEEVARMLGGINMTEQTLAHAREMLNAAPIEA</sequence>
<dbReference type="AlphaFoldDB" id="A0A9E8HK36"/>
<name>A0A9E8HK36_9ALTE</name>
<comment type="function">
    <text evidence="1 9">May be involved in recombinational repair of damaged DNA.</text>
</comment>
<keyword evidence="10" id="KW-0175">Coiled coil</keyword>
<dbReference type="GO" id="GO:0005524">
    <property type="term" value="F:ATP binding"/>
    <property type="evidence" value="ECO:0007669"/>
    <property type="project" value="UniProtKB-KW"/>
</dbReference>
<dbReference type="InterPro" id="IPR027417">
    <property type="entry name" value="P-loop_NTPase"/>
</dbReference>
<keyword evidence="4" id="KW-0547">Nucleotide-binding</keyword>
<dbReference type="PIRSF" id="PIRSF003128">
    <property type="entry name" value="RecN"/>
    <property type="match status" value="1"/>
</dbReference>
<dbReference type="FunFam" id="3.40.50.300:FF:000319">
    <property type="entry name" value="DNA repair protein RecN"/>
    <property type="match status" value="1"/>
</dbReference>
<feature type="coiled-coil region" evidence="10">
    <location>
        <begin position="162"/>
        <end position="199"/>
    </location>
</feature>
<dbReference type="Proteomes" id="UP001164472">
    <property type="component" value="Chromosome"/>
</dbReference>
<evidence type="ECO:0000256" key="10">
    <source>
        <dbReference type="SAM" id="Coils"/>
    </source>
</evidence>
<evidence type="ECO:0000313" key="13">
    <source>
        <dbReference type="Proteomes" id="UP001164472"/>
    </source>
</evidence>
<dbReference type="EMBL" id="CP101527">
    <property type="protein sequence ID" value="UZW74221.1"/>
    <property type="molecule type" value="Genomic_DNA"/>
</dbReference>
<dbReference type="InterPro" id="IPR004604">
    <property type="entry name" value="DNA_recomb/repair_RecN"/>
</dbReference>
<keyword evidence="6" id="KW-0067">ATP-binding</keyword>
<dbReference type="NCBIfam" id="TIGR00634">
    <property type="entry name" value="recN"/>
    <property type="match status" value="1"/>
</dbReference>
<evidence type="ECO:0000259" key="11">
    <source>
        <dbReference type="Pfam" id="PF02463"/>
    </source>
</evidence>
<dbReference type="FunFam" id="3.40.50.300:FF:000356">
    <property type="entry name" value="DNA repair protein RecN"/>
    <property type="match status" value="1"/>
</dbReference>
<dbReference type="KEGG" id="asem:NNL22_14505"/>
<gene>
    <name evidence="12" type="primary">recN</name>
    <name evidence="12" type="ORF">NNL22_14505</name>
</gene>
<dbReference type="Gene3D" id="3.40.50.300">
    <property type="entry name" value="P-loop containing nucleotide triphosphate hydrolases"/>
    <property type="match status" value="2"/>
</dbReference>
<evidence type="ECO:0000256" key="7">
    <source>
        <dbReference type="ARBA" id="ARBA00023204"/>
    </source>
</evidence>
<comment type="similarity">
    <text evidence="2 9">Belongs to the RecN family.</text>
</comment>
<dbReference type="GO" id="GO:0006281">
    <property type="term" value="P:DNA repair"/>
    <property type="evidence" value="ECO:0007669"/>
    <property type="project" value="UniProtKB-KW"/>
</dbReference>
<dbReference type="Pfam" id="PF02463">
    <property type="entry name" value="SMC_N"/>
    <property type="match status" value="1"/>
</dbReference>
<dbReference type="PANTHER" id="PTHR11059">
    <property type="entry name" value="DNA REPAIR PROTEIN RECN"/>
    <property type="match status" value="1"/>
</dbReference>
<evidence type="ECO:0000313" key="12">
    <source>
        <dbReference type="EMBL" id="UZW74221.1"/>
    </source>
</evidence>
<keyword evidence="13" id="KW-1185">Reference proteome</keyword>
<proteinExistence type="inferred from homology"/>
<dbReference type="NCBIfam" id="NF008121">
    <property type="entry name" value="PRK10869.1"/>
    <property type="match status" value="1"/>
</dbReference>
<evidence type="ECO:0000256" key="8">
    <source>
        <dbReference type="ARBA" id="ARBA00033408"/>
    </source>
</evidence>
<evidence type="ECO:0000256" key="1">
    <source>
        <dbReference type="ARBA" id="ARBA00003618"/>
    </source>
</evidence>
<dbReference type="SUPFAM" id="SSF52540">
    <property type="entry name" value="P-loop containing nucleoside triphosphate hydrolases"/>
    <property type="match status" value="2"/>
</dbReference>
<dbReference type="GO" id="GO:0009432">
    <property type="term" value="P:SOS response"/>
    <property type="evidence" value="ECO:0007669"/>
    <property type="project" value="TreeGrafter"/>
</dbReference>
<reference evidence="12" key="1">
    <citation type="submission" date="2022-07" db="EMBL/GenBank/DDBJ databases">
        <title>Alkalimarinus sp. nov., isolated from gut of a Alitta virens.</title>
        <authorList>
            <person name="Yang A.I."/>
            <person name="Shin N.-R."/>
        </authorList>
    </citation>
    <scope>NUCLEOTIDE SEQUENCE</scope>
    <source>
        <strain evidence="12">FA028</strain>
    </source>
</reference>
<feature type="domain" description="RecF/RecN/SMC N-terminal" evidence="11">
    <location>
        <begin position="2"/>
        <end position="517"/>
    </location>
</feature>